<dbReference type="EMBL" id="AORC01000013">
    <property type="protein sequence ID" value="EYT48736.1"/>
    <property type="molecule type" value="Genomic_DNA"/>
</dbReference>
<dbReference type="Proteomes" id="UP000019754">
    <property type="component" value="Unassembled WGS sequence"/>
</dbReference>
<evidence type="ECO:0000259" key="2">
    <source>
        <dbReference type="SMART" id="SM00382"/>
    </source>
</evidence>
<feature type="domain" description="AAA+ ATPase" evidence="2">
    <location>
        <begin position="38"/>
        <end position="218"/>
    </location>
</feature>
<dbReference type="InterPro" id="IPR041664">
    <property type="entry name" value="AAA_16"/>
</dbReference>
<evidence type="ECO:0000256" key="1">
    <source>
        <dbReference type="SAM" id="MobiDB-lite"/>
    </source>
</evidence>
<accession>A0A022KWW9</accession>
<dbReference type="InterPro" id="IPR027417">
    <property type="entry name" value="P-loop_NTPase"/>
</dbReference>
<gene>
    <name evidence="3" type="ORF">D641_0111065</name>
</gene>
<dbReference type="AlphaFoldDB" id="A0A022KWW9"/>
<keyword evidence="4" id="KW-1185">Reference proteome</keyword>
<dbReference type="HOGENOM" id="CLU_058580_1_0_11"/>
<dbReference type="SMART" id="SM00382">
    <property type="entry name" value="AAA"/>
    <property type="match status" value="1"/>
</dbReference>
<dbReference type="SUPFAM" id="SSF52540">
    <property type="entry name" value="P-loop containing nucleoside triphosphate hydrolases"/>
    <property type="match status" value="1"/>
</dbReference>
<evidence type="ECO:0000313" key="3">
    <source>
        <dbReference type="EMBL" id="EYT48736.1"/>
    </source>
</evidence>
<dbReference type="InterPro" id="IPR003593">
    <property type="entry name" value="AAA+_ATPase"/>
</dbReference>
<comment type="caution">
    <text evidence="3">The sequence shown here is derived from an EMBL/GenBank/DDBJ whole genome shotgun (WGS) entry which is preliminary data.</text>
</comment>
<organism evidence="3 4">
    <name type="scientific">Brachybacterium muris UCD-AY4</name>
    <dbReference type="NCBI Taxonomy" id="1249481"/>
    <lineage>
        <taxon>Bacteria</taxon>
        <taxon>Bacillati</taxon>
        <taxon>Actinomycetota</taxon>
        <taxon>Actinomycetes</taxon>
        <taxon>Micrococcales</taxon>
        <taxon>Dermabacteraceae</taxon>
        <taxon>Brachybacterium</taxon>
    </lineage>
</organism>
<protein>
    <recommendedName>
        <fullName evidence="2">AAA+ ATPase domain-containing protein</fullName>
    </recommendedName>
</protein>
<reference evidence="3 4" key="1">
    <citation type="journal article" date="2013" name="Genome Announc.">
        <title>Draft genome sequence of an Actinobacterium, Brachybacterium muris strain UCD-AY4.</title>
        <authorList>
            <person name="Lo J.R."/>
            <person name="Lang J.M."/>
            <person name="Darling A.E."/>
            <person name="Eisen J.A."/>
            <person name="Coil D.A."/>
        </authorList>
    </citation>
    <scope>NUCLEOTIDE SEQUENCE [LARGE SCALE GENOMIC DNA]</scope>
    <source>
        <strain evidence="3 4">UCD-AY4</strain>
    </source>
</reference>
<sequence length="416" mass="44543">MDRNPFTPGFGLTPPVLAMQGTPVEDFAEALEGTRPAGHRSVLISGARGVGKTVLLSQFHDVAEEVGWEVIALHTSSDSLADELRGRAVHALRDLDPEARDSRVTSGSISALGAGASLGREISDRYEGEDVPLAVLLDRLAALASLRGGGLLVLLDEVQSADPDQVHVITQHMQDLAQRGHAAGFVAAGVRAGVDELLANPKTTFLRRAHQVEIGSVDVGIAAQVIMTTVADTDKHITPEAAVRAGEISQGYPYLIQVVGAEAWQRSGTSGTIEIEDVEGAREFAIDAMVHNVHGPALRDINGRKDEYLLAMLEDDGPSAVMDVARRMGIDQNNQNVYRSRLIADEMIRPAGRGHVELAMPYLREALIRRRDGGRSALAHGPARVARPIRASRPVQGDRPASGTRPGRRSERGSGR</sequence>
<name>A0A022KWW9_9MICO</name>
<evidence type="ECO:0000313" key="4">
    <source>
        <dbReference type="Proteomes" id="UP000019754"/>
    </source>
</evidence>
<dbReference type="OrthoDB" id="2020141at2"/>
<dbReference type="STRING" id="1249481.D641_0111065"/>
<feature type="region of interest" description="Disordered" evidence="1">
    <location>
        <begin position="375"/>
        <end position="416"/>
    </location>
</feature>
<dbReference type="Gene3D" id="3.40.50.300">
    <property type="entry name" value="P-loop containing nucleotide triphosphate hydrolases"/>
    <property type="match status" value="1"/>
</dbReference>
<dbReference type="RefSeq" id="WP_017824845.1">
    <property type="nucleotide sequence ID" value="NZ_KB403092.1"/>
</dbReference>
<dbReference type="Pfam" id="PF13191">
    <property type="entry name" value="AAA_16"/>
    <property type="match status" value="1"/>
</dbReference>
<proteinExistence type="predicted"/>